<dbReference type="RefSeq" id="WP_109606445.1">
    <property type="nucleotide sequence ID" value="NZ_JAMHJO010000006.1"/>
</dbReference>
<dbReference type="InterPro" id="IPR015867">
    <property type="entry name" value="N-reg_PII/ATP_PRibTrfase_C"/>
</dbReference>
<accession>A0AA45HHN5</accession>
<evidence type="ECO:0000313" key="2">
    <source>
        <dbReference type="Proteomes" id="UP000245921"/>
    </source>
</evidence>
<dbReference type="PANTHER" id="PTHR41774:SF1">
    <property type="entry name" value="NGG1P INTERACTING FACTOR NIF3"/>
    <property type="match status" value="1"/>
</dbReference>
<evidence type="ECO:0008006" key="3">
    <source>
        <dbReference type="Google" id="ProtNLM"/>
    </source>
</evidence>
<dbReference type="EMBL" id="QGGI01000027">
    <property type="protein sequence ID" value="PWJ86999.1"/>
    <property type="molecule type" value="Genomic_DNA"/>
</dbReference>
<dbReference type="InterPro" id="IPR036069">
    <property type="entry name" value="DUF34/NIF3_sf"/>
</dbReference>
<dbReference type="Gene3D" id="3.30.70.120">
    <property type="match status" value="1"/>
</dbReference>
<evidence type="ECO:0000313" key="1">
    <source>
        <dbReference type="EMBL" id="PWJ86999.1"/>
    </source>
</evidence>
<keyword evidence="2" id="KW-1185">Reference proteome</keyword>
<dbReference type="PANTHER" id="PTHR41774">
    <property type="match status" value="1"/>
</dbReference>
<dbReference type="Proteomes" id="UP000245921">
    <property type="component" value="Unassembled WGS sequence"/>
</dbReference>
<dbReference type="AlphaFoldDB" id="A0AA45HHN5"/>
<reference evidence="1 2" key="1">
    <citation type="submission" date="2018-05" db="EMBL/GenBank/DDBJ databases">
        <title>Genomic Encyclopedia of Type Strains, Phase IV (KMG-IV): sequencing the most valuable type-strain genomes for metagenomic binning, comparative biology and taxonomic classification.</title>
        <authorList>
            <person name="Goeker M."/>
        </authorList>
    </citation>
    <scope>NUCLEOTIDE SEQUENCE [LARGE SCALE GENOMIC DNA]</scope>
    <source>
        <strain evidence="1 2">DSM 24906</strain>
    </source>
</reference>
<proteinExistence type="predicted"/>
<sequence>MNFNFFKLEIFIPEGFLDIILKSLNETGAAKAGNYDSCISYSKVIGMWRPLEGTNPYIGKINELSIQEEIKIECICKKEFLEKTVENIKKVHPYEEPVINIIPLIMNI</sequence>
<gene>
    <name evidence="1" type="ORF">C7380_1273</name>
</gene>
<name>A0AA45HHN5_9BACT</name>
<protein>
    <recommendedName>
        <fullName evidence="3">Cytochrome C biogenesis protein</fullName>
    </recommendedName>
</protein>
<dbReference type="SUPFAM" id="SSF102705">
    <property type="entry name" value="NIF3 (NGG1p interacting factor 3)-like"/>
    <property type="match status" value="1"/>
</dbReference>
<comment type="caution">
    <text evidence="1">The sequence shown here is derived from an EMBL/GenBank/DDBJ whole genome shotgun (WGS) entry which is preliminary data.</text>
</comment>
<organism evidence="1 2">
    <name type="scientific">Oceanotoga teriensis</name>
    <dbReference type="NCBI Taxonomy" id="515440"/>
    <lineage>
        <taxon>Bacteria</taxon>
        <taxon>Thermotogati</taxon>
        <taxon>Thermotogota</taxon>
        <taxon>Thermotogae</taxon>
        <taxon>Petrotogales</taxon>
        <taxon>Petrotogaceae</taxon>
        <taxon>Oceanotoga</taxon>
    </lineage>
</organism>